<feature type="compositionally biased region" description="Pro residues" evidence="1">
    <location>
        <begin position="88"/>
        <end position="99"/>
    </location>
</feature>
<protein>
    <submittedName>
        <fullName evidence="2">DUF4177 domain-containing protein</fullName>
    </submittedName>
</protein>
<dbReference type="Proteomes" id="UP000826300">
    <property type="component" value="Chromosome"/>
</dbReference>
<gene>
    <name evidence="2" type="ORF">JO391_09840</name>
</gene>
<evidence type="ECO:0000256" key="1">
    <source>
        <dbReference type="SAM" id="MobiDB-lite"/>
    </source>
</evidence>
<dbReference type="EMBL" id="CP069370">
    <property type="protein sequence ID" value="QYZ71760.1"/>
    <property type="molecule type" value="Genomic_DNA"/>
</dbReference>
<feature type="compositionally biased region" description="Low complexity" evidence="1">
    <location>
        <begin position="100"/>
        <end position="134"/>
    </location>
</feature>
<evidence type="ECO:0000313" key="3">
    <source>
        <dbReference type="Proteomes" id="UP000826300"/>
    </source>
</evidence>
<proteinExistence type="predicted"/>
<organism evidence="2 3">
    <name type="scientific">Neotabrizicola shimadae</name>
    <dbReference type="NCBI Taxonomy" id="2807096"/>
    <lineage>
        <taxon>Bacteria</taxon>
        <taxon>Pseudomonadati</taxon>
        <taxon>Pseudomonadota</taxon>
        <taxon>Alphaproteobacteria</taxon>
        <taxon>Rhodobacterales</taxon>
        <taxon>Paracoccaceae</taxon>
        <taxon>Neotabrizicola</taxon>
    </lineage>
</organism>
<accession>A0A8G0ZZA0</accession>
<sequence>MQRYEYRVMPAPRKADKVRGAKTTEDRFAASLTAVMNELGAQGWEYLRADTLPCEERTGLTGSKTTFQTLLVFRRPLPEPEAQRPVEPVLPLPAPPEPSAPVRRPTPLWLGKAEAAPGAAPALGPAAPRPAAEE</sequence>
<reference evidence="2" key="1">
    <citation type="submission" date="2021-02" db="EMBL/GenBank/DDBJ databases">
        <title>Rhodobacter shimadae sp. nov., an aerobic anoxygenic phototrophic bacterium isolated from a hot spring.</title>
        <authorList>
            <person name="Muramatsu S."/>
            <person name="Haruta S."/>
            <person name="Hirose S."/>
            <person name="Hanada S."/>
        </authorList>
    </citation>
    <scope>NUCLEOTIDE SEQUENCE</scope>
    <source>
        <strain evidence="2">N10</strain>
    </source>
</reference>
<dbReference type="AlphaFoldDB" id="A0A8G0ZZA0"/>
<dbReference type="KEGG" id="nsm:JO391_09840"/>
<feature type="region of interest" description="Disordered" evidence="1">
    <location>
        <begin position="76"/>
        <end position="134"/>
    </location>
</feature>
<keyword evidence="3" id="KW-1185">Reference proteome</keyword>
<dbReference type="RefSeq" id="WP_220664356.1">
    <property type="nucleotide sequence ID" value="NZ_CP069370.1"/>
</dbReference>
<name>A0A8G0ZZA0_9RHOB</name>
<evidence type="ECO:0000313" key="2">
    <source>
        <dbReference type="EMBL" id="QYZ71760.1"/>
    </source>
</evidence>